<protein>
    <recommendedName>
        <fullName evidence="4">Leucine rich repeat domain-containing protein</fullName>
    </recommendedName>
</protein>
<dbReference type="Gene3D" id="3.80.10.10">
    <property type="entry name" value="Ribonuclease Inhibitor"/>
    <property type="match status" value="1"/>
</dbReference>
<comment type="caution">
    <text evidence="2">The sequence shown here is derived from an EMBL/GenBank/DDBJ whole genome shotgun (WGS) entry which is preliminary data.</text>
</comment>
<evidence type="ECO:0008006" key="4">
    <source>
        <dbReference type="Google" id="ProtNLM"/>
    </source>
</evidence>
<reference evidence="2" key="1">
    <citation type="journal article" date="2021" name="Nat. Commun.">
        <title>Genetic determinants of endophytism in the Arabidopsis root mycobiome.</title>
        <authorList>
            <person name="Mesny F."/>
            <person name="Miyauchi S."/>
            <person name="Thiergart T."/>
            <person name="Pickel B."/>
            <person name="Atanasova L."/>
            <person name="Karlsson M."/>
            <person name="Huettel B."/>
            <person name="Barry K.W."/>
            <person name="Haridas S."/>
            <person name="Chen C."/>
            <person name="Bauer D."/>
            <person name="Andreopoulos W."/>
            <person name="Pangilinan J."/>
            <person name="LaButti K."/>
            <person name="Riley R."/>
            <person name="Lipzen A."/>
            <person name="Clum A."/>
            <person name="Drula E."/>
            <person name="Henrissat B."/>
            <person name="Kohler A."/>
            <person name="Grigoriev I.V."/>
            <person name="Martin F.M."/>
            <person name="Hacquard S."/>
        </authorList>
    </citation>
    <scope>NUCLEOTIDE SEQUENCE</scope>
    <source>
        <strain evidence="2">MPI-CAGE-CH-0230</strain>
    </source>
</reference>
<name>A0A9P8YH39_9PEZI</name>
<dbReference type="SUPFAM" id="SSF52047">
    <property type="entry name" value="RNI-like"/>
    <property type="match status" value="1"/>
</dbReference>
<keyword evidence="3" id="KW-1185">Reference proteome</keyword>
<dbReference type="Proteomes" id="UP000756346">
    <property type="component" value="Unassembled WGS sequence"/>
</dbReference>
<organism evidence="2 3">
    <name type="scientific">Microdochium trichocladiopsis</name>
    <dbReference type="NCBI Taxonomy" id="1682393"/>
    <lineage>
        <taxon>Eukaryota</taxon>
        <taxon>Fungi</taxon>
        <taxon>Dikarya</taxon>
        <taxon>Ascomycota</taxon>
        <taxon>Pezizomycotina</taxon>
        <taxon>Sordariomycetes</taxon>
        <taxon>Xylariomycetidae</taxon>
        <taxon>Xylariales</taxon>
        <taxon>Microdochiaceae</taxon>
        <taxon>Microdochium</taxon>
    </lineage>
</organism>
<dbReference type="EMBL" id="JAGTJQ010000001">
    <property type="protein sequence ID" value="KAH7039878.1"/>
    <property type="molecule type" value="Genomic_DNA"/>
</dbReference>
<dbReference type="OrthoDB" id="5213490at2759"/>
<dbReference type="GeneID" id="70181597"/>
<accession>A0A9P8YH39</accession>
<dbReference type="RefSeq" id="XP_046017933.1">
    <property type="nucleotide sequence ID" value="XM_046152051.1"/>
</dbReference>
<feature type="compositionally biased region" description="Polar residues" evidence="1">
    <location>
        <begin position="614"/>
        <end position="632"/>
    </location>
</feature>
<sequence>MADLPSYEEATAETDWLGLAASYLPTPSLPACCLVNRRFYSLFAPRLWQDPLSAIRQLGLDPNDDLAWYRRFIHKHVPRTRPETRSLVRSLDFRFFALRASGLYSTEASERAISESFRQLPQLFPNLVCLLIDGHPELDPAHLALQQAHNDTVYPLQLLDLAHCPQELSQKFFRSDYLSSLVYLDVSHVPGSMRSALLSSLNPRCLPQLQVLKARGREMDDDTARLLFQTFSRQLWSLDISQNKLTDAIINDLAAHCFPAMSIRSGAHFEKEGKLTRPKDVGTLSHGPFDFIEESDFSMSNKHPEHYLADAPMYSRHHQDELQEWQAVRSNGLDACRGDDAQSLKDVILRGALAATTGDPRPSKSAARESLPQGGLTHLYLNGNRFTVSGIERLMRISPGTIEHFECDYPLCLRNRPDEDDRNKARTMRGYGYTNSFHLFRPVFSSNLRSLRVHHSFVTRVPTLSVEGASMASSLRLAEAKIYGTVQRAYPRSFVPDTNPRLRKLILTNIPARSSGPIIDQIIRFLRLLAQQQRQVRGAQASLRGRGPSSLSGLQVLGLEVEPDFSEDYSYTASRNDVDFDALLDPTSDDVADDSYWDITSRGNASKNTRKEQVQAQASASFTRNSSTPSSFGSWATGRLKSYPYSENHDEYVTWQPELSDSWTGNIFSVSIWIGSGELGTYSAINEYMWNVQDARLRTRIGPVTPNHVAAGVPPGSYIFLDAWDVMTVPRNIETALKSAAAIAAPLKDVVAAIKQFRLGARGTAEQWDGRIELVRANIATHYESSEYWR</sequence>
<dbReference type="AlphaFoldDB" id="A0A9P8YH39"/>
<gene>
    <name evidence="2" type="ORF">B0I36DRAFT_3067</name>
</gene>
<evidence type="ECO:0000313" key="2">
    <source>
        <dbReference type="EMBL" id="KAH7039878.1"/>
    </source>
</evidence>
<feature type="region of interest" description="Disordered" evidence="1">
    <location>
        <begin position="602"/>
        <end position="632"/>
    </location>
</feature>
<evidence type="ECO:0000256" key="1">
    <source>
        <dbReference type="SAM" id="MobiDB-lite"/>
    </source>
</evidence>
<dbReference type="InterPro" id="IPR032675">
    <property type="entry name" value="LRR_dom_sf"/>
</dbReference>
<proteinExistence type="predicted"/>
<evidence type="ECO:0000313" key="3">
    <source>
        <dbReference type="Proteomes" id="UP000756346"/>
    </source>
</evidence>